<dbReference type="EMBL" id="LEKV01000118">
    <property type="protein sequence ID" value="KVI11467.1"/>
    <property type="molecule type" value="Genomic_DNA"/>
</dbReference>
<dbReference type="AlphaFoldDB" id="A0A103YLY8"/>
<comment type="caution">
    <text evidence="6">The sequence shown here is derived from an EMBL/GenBank/DDBJ whole genome shotgun (WGS) entry which is preliminary data.</text>
</comment>
<dbReference type="GO" id="GO:0015267">
    <property type="term" value="F:channel activity"/>
    <property type="evidence" value="ECO:0007669"/>
    <property type="project" value="InterPro"/>
</dbReference>
<evidence type="ECO:0000256" key="3">
    <source>
        <dbReference type="ARBA" id="ARBA00022989"/>
    </source>
</evidence>
<dbReference type="InterPro" id="IPR000425">
    <property type="entry name" value="MIP"/>
</dbReference>
<dbReference type="Gramene" id="KVI11467">
    <property type="protein sequence ID" value="KVI11467"/>
    <property type="gene ID" value="Ccrd_010131"/>
</dbReference>
<keyword evidence="7" id="KW-1185">Reference proteome</keyword>
<name>A0A103YLY8_CYNCS</name>
<dbReference type="Gene3D" id="1.20.1080.10">
    <property type="entry name" value="Glycerol uptake facilitator protein"/>
    <property type="match status" value="1"/>
</dbReference>
<evidence type="ECO:0000256" key="5">
    <source>
        <dbReference type="SAM" id="Phobius"/>
    </source>
</evidence>
<reference evidence="6 7" key="1">
    <citation type="journal article" date="2016" name="Sci. Rep.">
        <title>The genome sequence of the outbreeding globe artichoke constructed de novo incorporating a phase-aware low-pass sequencing strategy of F1 progeny.</title>
        <authorList>
            <person name="Scaglione D."/>
            <person name="Reyes-Chin-Wo S."/>
            <person name="Acquadro A."/>
            <person name="Froenicke L."/>
            <person name="Portis E."/>
            <person name="Beitel C."/>
            <person name="Tirone M."/>
            <person name="Mauro R."/>
            <person name="Lo Monaco A."/>
            <person name="Mauromicale G."/>
            <person name="Faccioli P."/>
            <person name="Cattivelli L."/>
            <person name="Rieseberg L."/>
            <person name="Michelmore R."/>
            <person name="Lanteri S."/>
        </authorList>
    </citation>
    <scope>NUCLEOTIDE SEQUENCE [LARGE SCALE GENOMIC DNA]</scope>
    <source>
        <strain evidence="6">2C</strain>
    </source>
</reference>
<feature type="transmembrane region" description="Helical" evidence="5">
    <location>
        <begin position="21"/>
        <end position="45"/>
    </location>
</feature>
<dbReference type="STRING" id="59895.A0A103YLY8"/>
<evidence type="ECO:0000313" key="6">
    <source>
        <dbReference type="EMBL" id="KVI11467.1"/>
    </source>
</evidence>
<dbReference type="Proteomes" id="UP000243975">
    <property type="component" value="Unassembled WGS sequence"/>
</dbReference>
<dbReference type="Pfam" id="PF00230">
    <property type="entry name" value="MIP"/>
    <property type="match status" value="1"/>
</dbReference>
<keyword evidence="2 5" id="KW-0812">Transmembrane</keyword>
<dbReference type="InterPro" id="IPR023271">
    <property type="entry name" value="Aquaporin-like"/>
</dbReference>
<dbReference type="InterPro" id="IPR034294">
    <property type="entry name" value="Aquaporin_transptr"/>
</dbReference>
<dbReference type="GO" id="GO:0016020">
    <property type="term" value="C:membrane"/>
    <property type="evidence" value="ECO:0007669"/>
    <property type="project" value="UniProtKB-SubCell"/>
</dbReference>
<proteinExistence type="predicted"/>
<accession>A0A103YLY8</accession>
<keyword evidence="3 5" id="KW-1133">Transmembrane helix</keyword>
<keyword evidence="4 5" id="KW-0472">Membrane</keyword>
<feature type="transmembrane region" description="Helical" evidence="5">
    <location>
        <begin position="57"/>
        <end position="76"/>
    </location>
</feature>
<evidence type="ECO:0000256" key="2">
    <source>
        <dbReference type="ARBA" id="ARBA00022692"/>
    </source>
</evidence>
<evidence type="ECO:0000256" key="1">
    <source>
        <dbReference type="ARBA" id="ARBA00004141"/>
    </source>
</evidence>
<sequence>MLFDAIMLNLGVNLAMRHPTRYVLAGCRSALIVMTILSVVVGWAAPNLISPTKCGTVGIQGIAWAFGGMIFALVYCTTGISGLEPQDSEDTISSDP</sequence>
<gene>
    <name evidence="6" type="ORF">Ccrd_010131</name>
</gene>
<evidence type="ECO:0000256" key="4">
    <source>
        <dbReference type="ARBA" id="ARBA00023136"/>
    </source>
</evidence>
<evidence type="ECO:0000313" key="7">
    <source>
        <dbReference type="Proteomes" id="UP000243975"/>
    </source>
</evidence>
<protein>
    <submittedName>
        <fullName evidence="6">Aquaporin-like protein</fullName>
    </submittedName>
</protein>
<organism evidence="6 7">
    <name type="scientific">Cynara cardunculus var. scolymus</name>
    <name type="common">Globe artichoke</name>
    <name type="synonym">Cynara scolymus</name>
    <dbReference type="NCBI Taxonomy" id="59895"/>
    <lineage>
        <taxon>Eukaryota</taxon>
        <taxon>Viridiplantae</taxon>
        <taxon>Streptophyta</taxon>
        <taxon>Embryophyta</taxon>
        <taxon>Tracheophyta</taxon>
        <taxon>Spermatophyta</taxon>
        <taxon>Magnoliopsida</taxon>
        <taxon>eudicotyledons</taxon>
        <taxon>Gunneridae</taxon>
        <taxon>Pentapetalae</taxon>
        <taxon>asterids</taxon>
        <taxon>campanulids</taxon>
        <taxon>Asterales</taxon>
        <taxon>Asteraceae</taxon>
        <taxon>Carduoideae</taxon>
        <taxon>Cardueae</taxon>
        <taxon>Carduinae</taxon>
        <taxon>Cynara</taxon>
    </lineage>
</organism>
<dbReference type="PANTHER" id="PTHR45687">
    <property type="entry name" value="AQUAPORIN OR AQUAGLYCEROPORIN RELATED"/>
    <property type="match status" value="1"/>
</dbReference>
<comment type="subcellular location">
    <subcellularLocation>
        <location evidence="1">Membrane</location>
        <topology evidence="1">Multi-pass membrane protein</topology>
    </subcellularLocation>
</comment>